<dbReference type="SUPFAM" id="SSF51230">
    <property type="entry name" value="Single hybrid motif"/>
    <property type="match status" value="1"/>
</dbReference>
<keyword evidence="3" id="KW-0808">Transferase</keyword>
<evidence type="ECO:0000313" key="8">
    <source>
        <dbReference type="Proteomes" id="UP000033428"/>
    </source>
</evidence>
<evidence type="ECO:0000256" key="2">
    <source>
        <dbReference type="ARBA" id="ARBA00011484"/>
    </source>
</evidence>
<dbReference type="Proteomes" id="UP000033428">
    <property type="component" value="Unassembled WGS sequence"/>
</dbReference>
<keyword evidence="4" id="KW-0450">Lipoyl</keyword>
<name>A0A0F0CUJ4_9BACT</name>
<keyword evidence="8" id="KW-1185">Reference proteome</keyword>
<sequence>MSNIFEFRLPDLSEKTSEVILVALSKKEGERIEKDETIVEVMTDKASLEIASPVAGIIKKNLRKEGDIIFCGEILALIIQEEK</sequence>
<feature type="domain" description="Lipoyl-binding" evidence="6">
    <location>
        <begin position="4"/>
        <end position="79"/>
    </location>
</feature>
<gene>
    <name evidence="7" type="ORF">OMAG_000446</name>
</gene>
<organism evidence="7 8">
    <name type="scientific">Candidatus Omnitrophus magneticus</name>
    <dbReference type="NCBI Taxonomy" id="1609969"/>
    <lineage>
        <taxon>Bacteria</taxon>
        <taxon>Pseudomonadati</taxon>
        <taxon>Candidatus Omnitrophota</taxon>
        <taxon>Candidatus Omnitrophus</taxon>
    </lineage>
</organism>
<evidence type="ECO:0000313" key="7">
    <source>
        <dbReference type="EMBL" id="KJJ85684.1"/>
    </source>
</evidence>
<dbReference type="PANTHER" id="PTHR43178:SF5">
    <property type="entry name" value="LIPOAMIDE ACYLTRANSFERASE COMPONENT OF BRANCHED-CHAIN ALPHA-KETO ACID DEHYDROGENASE COMPLEX, MITOCHONDRIAL"/>
    <property type="match status" value="1"/>
</dbReference>
<keyword evidence="5" id="KW-0012">Acyltransferase</keyword>
<dbReference type="GO" id="GO:0005737">
    <property type="term" value="C:cytoplasm"/>
    <property type="evidence" value="ECO:0007669"/>
    <property type="project" value="TreeGrafter"/>
</dbReference>
<comment type="subunit">
    <text evidence="2">Forms a 24-polypeptide structural core with octahedral symmetry.</text>
</comment>
<reference evidence="7 8" key="1">
    <citation type="submission" date="2015-02" db="EMBL/GenBank/DDBJ databases">
        <title>Single-cell genomics of uncultivated deep-branching MTB reveals a conserved set of magnetosome genes.</title>
        <authorList>
            <person name="Kolinko S."/>
            <person name="Richter M."/>
            <person name="Glockner F.O."/>
            <person name="Brachmann A."/>
            <person name="Schuler D."/>
        </authorList>
    </citation>
    <scope>NUCLEOTIDE SEQUENCE [LARGE SCALE GENOMIC DNA]</scope>
    <source>
        <strain evidence="7">SKK-01</strain>
    </source>
</reference>
<comment type="caution">
    <text evidence="7">The sequence shown here is derived from an EMBL/GenBank/DDBJ whole genome shotgun (WGS) entry which is preliminary data.</text>
</comment>
<dbReference type="PROSITE" id="PS50968">
    <property type="entry name" value="BIOTINYL_LIPOYL"/>
    <property type="match status" value="1"/>
</dbReference>
<dbReference type="InterPro" id="IPR003016">
    <property type="entry name" value="2-oxoA_DH_lipoyl-BS"/>
</dbReference>
<dbReference type="PANTHER" id="PTHR43178">
    <property type="entry name" value="DIHYDROLIPOAMIDE ACETYLTRANSFERASE COMPONENT OF PYRUVATE DEHYDROGENASE COMPLEX"/>
    <property type="match status" value="1"/>
</dbReference>
<dbReference type="Pfam" id="PF00364">
    <property type="entry name" value="Biotin_lipoyl"/>
    <property type="match status" value="1"/>
</dbReference>
<evidence type="ECO:0000256" key="5">
    <source>
        <dbReference type="ARBA" id="ARBA00023315"/>
    </source>
</evidence>
<dbReference type="GO" id="GO:0031405">
    <property type="term" value="F:lipoic acid binding"/>
    <property type="evidence" value="ECO:0007669"/>
    <property type="project" value="TreeGrafter"/>
</dbReference>
<dbReference type="InterPro" id="IPR011053">
    <property type="entry name" value="Single_hybrid_motif"/>
</dbReference>
<evidence type="ECO:0000256" key="1">
    <source>
        <dbReference type="ARBA" id="ARBA00001938"/>
    </source>
</evidence>
<dbReference type="GO" id="GO:0016407">
    <property type="term" value="F:acetyltransferase activity"/>
    <property type="evidence" value="ECO:0007669"/>
    <property type="project" value="TreeGrafter"/>
</dbReference>
<evidence type="ECO:0000256" key="3">
    <source>
        <dbReference type="ARBA" id="ARBA00022679"/>
    </source>
</evidence>
<dbReference type="Gene3D" id="2.40.50.100">
    <property type="match status" value="1"/>
</dbReference>
<dbReference type="InterPro" id="IPR050743">
    <property type="entry name" value="2-oxoacid_DH_E2_comp"/>
</dbReference>
<protein>
    <submittedName>
        <fullName evidence="7">Biotin/lipoyl attachment domain protein</fullName>
    </submittedName>
</protein>
<proteinExistence type="predicted"/>
<dbReference type="AlphaFoldDB" id="A0A0F0CUJ4"/>
<accession>A0A0F0CUJ4</accession>
<dbReference type="CDD" id="cd06849">
    <property type="entry name" value="lipoyl_domain"/>
    <property type="match status" value="1"/>
</dbReference>
<dbReference type="EMBL" id="JYNY01000092">
    <property type="protein sequence ID" value="KJJ85684.1"/>
    <property type="molecule type" value="Genomic_DNA"/>
</dbReference>
<evidence type="ECO:0000256" key="4">
    <source>
        <dbReference type="ARBA" id="ARBA00022823"/>
    </source>
</evidence>
<comment type="cofactor">
    <cofactor evidence="1">
        <name>(R)-lipoate</name>
        <dbReference type="ChEBI" id="CHEBI:83088"/>
    </cofactor>
</comment>
<dbReference type="PROSITE" id="PS00189">
    <property type="entry name" value="LIPOYL"/>
    <property type="match status" value="1"/>
</dbReference>
<evidence type="ECO:0000259" key="6">
    <source>
        <dbReference type="PROSITE" id="PS50968"/>
    </source>
</evidence>
<dbReference type="InterPro" id="IPR000089">
    <property type="entry name" value="Biotin_lipoyl"/>
</dbReference>